<proteinExistence type="predicted"/>
<dbReference type="PANTHER" id="PTHR12195">
    <property type="entry name" value="CYTOPLASMIC FMR1-INTERACTING PROTEIN-RELATED"/>
    <property type="match status" value="1"/>
</dbReference>
<dbReference type="Pfam" id="PF05994">
    <property type="entry name" value="FragX_IP"/>
    <property type="match status" value="1"/>
</dbReference>
<dbReference type="GO" id="GO:0030833">
    <property type="term" value="P:regulation of actin filament polymerization"/>
    <property type="evidence" value="ECO:0007669"/>
    <property type="project" value="InterPro"/>
</dbReference>
<dbReference type="EMBL" id="UYRU01100500">
    <property type="protein sequence ID" value="VDN41118.1"/>
    <property type="molecule type" value="Genomic_DNA"/>
</dbReference>
<organism evidence="1 2">
    <name type="scientific">Dibothriocephalus latus</name>
    <name type="common">Fish tapeworm</name>
    <name type="synonym">Diphyllobothrium latum</name>
    <dbReference type="NCBI Taxonomy" id="60516"/>
    <lineage>
        <taxon>Eukaryota</taxon>
        <taxon>Metazoa</taxon>
        <taxon>Spiralia</taxon>
        <taxon>Lophotrochozoa</taxon>
        <taxon>Platyhelminthes</taxon>
        <taxon>Cestoda</taxon>
        <taxon>Eucestoda</taxon>
        <taxon>Diphyllobothriidea</taxon>
        <taxon>Diphyllobothriidae</taxon>
        <taxon>Dibothriocephalus</taxon>
    </lineage>
</organism>
<dbReference type="AlphaFoldDB" id="A0A3P7NXZ5"/>
<dbReference type="InterPro" id="IPR008081">
    <property type="entry name" value="Cytoplasmic_FMR1-int"/>
</dbReference>
<protein>
    <submittedName>
        <fullName evidence="1">Uncharacterized protein</fullName>
    </submittedName>
</protein>
<dbReference type="OrthoDB" id="6274746at2759"/>
<dbReference type="GO" id="GO:0031267">
    <property type="term" value="F:small GTPase binding"/>
    <property type="evidence" value="ECO:0007669"/>
    <property type="project" value="InterPro"/>
</dbReference>
<name>A0A3P7NXZ5_DIBLA</name>
<evidence type="ECO:0000313" key="2">
    <source>
        <dbReference type="Proteomes" id="UP000281553"/>
    </source>
</evidence>
<gene>
    <name evidence="1" type="ORF">DILT_LOCUS18452</name>
</gene>
<reference evidence="1 2" key="1">
    <citation type="submission" date="2018-11" db="EMBL/GenBank/DDBJ databases">
        <authorList>
            <consortium name="Pathogen Informatics"/>
        </authorList>
    </citation>
    <scope>NUCLEOTIDE SEQUENCE [LARGE SCALE GENOMIC DNA]</scope>
</reference>
<accession>A0A3P7NXZ5</accession>
<sequence length="152" mass="17111">MSCRFIRTKFALAEALERKQPSVVSPEYVWGSRSLNACYEAVFHLYRGFIGSPHFASVCRLLGYQGIFIIFTEILKVCKSLVSSAGTFILYPPPNPQKEIFGQTSPSLYALLLVSIDDNDLTPVTTSTGLLHVLAVRYYKVVVSHSFREIWL</sequence>
<evidence type="ECO:0000313" key="1">
    <source>
        <dbReference type="EMBL" id="VDN41118.1"/>
    </source>
</evidence>
<keyword evidence="2" id="KW-1185">Reference proteome</keyword>
<dbReference type="Proteomes" id="UP000281553">
    <property type="component" value="Unassembled WGS sequence"/>
</dbReference>